<proteinExistence type="predicted"/>
<sequence length="47" mass="5272">MKETMRRCGGYSQRGSILGRKVVEDDKNGRGNGQVRGSLCHFVNFLN</sequence>
<evidence type="ECO:0000313" key="1">
    <source>
        <dbReference type="EMBL" id="OMO54851.1"/>
    </source>
</evidence>
<gene>
    <name evidence="1" type="ORF">COLO4_36330</name>
</gene>
<protein>
    <submittedName>
        <fullName evidence="1">Uncharacterized protein</fullName>
    </submittedName>
</protein>
<dbReference type="EMBL" id="AWUE01023141">
    <property type="protein sequence ID" value="OMO54851.1"/>
    <property type="molecule type" value="Genomic_DNA"/>
</dbReference>
<keyword evidence="2" id="KW-1185">Reference proteome</keyword>
<reference evidence="2" key="1">
    <citation type="submission" date="2013-09" db="EMBL/GenBank/DDBJ databases">
        <title>Corchorus olitorius genome sequencing.</title>
        <authorList>
            <person name="Alam M."/>
            <person name="Haque M.S."/>
            <person name="Islam M.S."/>
            <person name="Emdad E.M."/>
            <person name="Islam M.M."/>
            <person name="Ahmed B."/>
            <person name="Halim A."/>
            <person name="Hossen Q.M.M."/>
            <person name="Hossain M.Z."/>
            <person name="Ahmed R."/>
            <person name="Khan M.M."/>
            <person name="Islam R."/>
            <person name="Rashid M.M."/>
            <person name="Khan S.A."/>
            <person name="Rahman M.S."/>
            <person name="Alam M."/>
            <person name="Yahiya A.S."/>
            <person name="Khan M.S."/>
            <person name="Azam M.S."/>
            <person name="Haque T."/>
            <person name="Lashkar M.Z.H."/>
            <person name="Akhand A.I."/>
            <person name="Morshed G."/>
            <person name="Roy S."/>
            <person name="Uddin K.S."/>
            <person name="Rabeya T."/>
            <person name="Hossain A.S."/>
            <person name="Chowdhury A."/>
            <person name="Snigdha A.R."/>
            <person name="Mortoza M.S."/>
            <person name="Matin S.A."/>
            <person name="Hoque S.M.E."/>
            <person name="Islam M.K."/>
            <person name="Roy D.K."/>
            <person name="Haider R."/>
            <person name="Moosa M.M."/>
            <person name="Elias S.M."/>
            <person name="Hasan A.M."/>
            <person name="Jahan S."/>
            <person name="Shafiuddin M."/>
            <person name="Mahmood N."/>
            <person name="Shommy N.S."/>
        </authorList>
    </citation>
    <scope>NUCLEOTIDE SEQUENCE [LARGE SCALE GENOMIC DNA]</scope>
    <source>
        <strain evidence="2">cv. O-4</strain>
    </source>
</reference>
<comment type="caution">
    <text evidence="1">The sequence shown here is derived from an EMBL/GenBank/DDBJ whole genome shotgun (WGS) entry which is preliminary data.</text>
</comment>
<organism evidence="1 2">
    <name type="scientific">Corchorus olitorius</name>
    <dbReference type="NCBI Taxonomy" id="93759"/>
    <lineage>
        <taxon>Eukaryota</taxon>
        <taxon>Viridiplantae</taxon>
        <taxon>Streptophyta</taxon>
        <taxon>Embryophyta</taxon>
        <taxon>Tracheophyta</taxon>
        <taxon>Spermatophyta</taxon>
        <taxon>Magnoliopsida</taxon>
        <taxon>eudicotyledons</taxon>
        <taxon>Gunneridae</taxon>
        <taxon>Pentapetalae</taxon>
        <taxon>rosids</taxon>
        <taxon>malvids</taxon>
        <taxon>Malvales</taxon>
        <taxon>Malvaceae</taxon>
        <taxon>Grewioideae</taxon>
        <taxon>Apeibeae</taxon>
        <taxon>Corchorus</taxon>
    </lineage>
</organism>
<accession>A0A1R3G9W4</accession>
<dbReference type="AlphaFoldDB" id="A0A1R3G9W4"/>
<evidence type="ECO:0000313" key="2">
    <source>
        <dbReference type="Proteomes" id="UP000187203"/>
    </source>
</evidence>
<dbReference type="Proteomes" id="UP000187203">
    <property type="component" value="Unassembled WGS sequence"/>
</dbReference>
<name>A0A1R3G9W4_9ROSI</name>